<feature type="domain" description="PEGA" evidence="1">
    <location>
        <begin position="144"/>
        <end position="193"/>
    </location>
</feature>
<reference evidence="2" key="2">
    <citation type="journal article" date="2021" name="Microbiome">
        <title>Successional dynamics and alternative stable states in a saline activated sludge microbial community over 9 years.</title>
        <authorList>
            <person name="Wang Y."/>
            <person name="Ye J."/>
            <person name="Ju F."/>
            <person name="Liu L."/>
            <person name="Boyd J.A."/>
            <person name="Deng Y."/>
            <person name="Parks D.H."/>
            <person name="Jiang X."/>
            <person name="Yin X."/>
            <person name="Woodcroft B.J."/>
            <person name="Tyson G.W."/>
            <person name="Hugenholtz P."/>
            <person name="Polz M.F."/>
            <person name="Zhang T."/>
        </authorList>
    </citation>
    <scope>NUCLEOTIDE SEQUENCE</scope>
    <source>
        <strain evidence="2">HKST-UBA10</strain>
    </source>
</reference>
<name>A0A955RHD5_9BACT</name>
<organism evidence="2 3">
    <name type="scientific">Candidatus Dojkabacteria bacterium</name>
    <dbReference type="NCBI Taxonomy" id="2099670"/>
    <lineage>
        <taxon>Bacteria</taxon>
        <taxon>Candidatus Dojkabacteria</taxon>
    </lineage>
</organism>
<reference evidence="2" key="1">
    <citation type="submission" date="2020-04" db="EMBL/GenBank/DDBJ databases">
        <authorList>
            <person name="Zhang T."/>
        </authorList>
    </citation>
    <scope>NUCLEOTIDE SEQUENCE</scope>
    <source>
        <strain evidence="2">HKST-UBA10</strain>
    </source>
</reference>
<proteinExistence type="predicted"/>
<dbReference type="InterPro" id="IPR013229">
    <property type="entry name" value="PEGA"/>
</dbReference>
<comment type="caution">
    <text evidence="2">The sequence shown here is derived from an EMBL/GenBank/DDBJ whole genome shotgun (WGS) entry which is preliminary data.</text>
</comment>
<protein>
    <submittedName>
        <fullName evidence="2">PEGA domain-containing protein</fullName>
    </submittedName>
</protein>
<dbReference type="Proteomes" id="UP000782843">
    <property type="component" value="Unassembled WGS sequence"/>
</dbReference>
<accession>A0A955RHD5</accession>
<sequence length="223" mass="24557">MKKILFFILGFVLLIGLAIWSPWDHVATSQLKTSVDDYQVGSLIFTSLAGEVEVFIDGESQGVAKIGSEPLKVNAVPKGTRKVKLQRKTEALGFYDVIEKEVVFQEGIGVVMAYEVGPTKETSMGYTLFATTIPEQVTTNQNADLTISTNVEGVDISVDDEVVGKTPINTQKILTTNNHQMTFSKDGYLPLEFELFPNDQNQRSKFSGANVTVIVDLYKIPLS</sequence>
<dbReference type="AlphaFoldDB" id="A0A955RHD5"/>
<dbReference type="EMBL" id="JAGQLG010000008">
    <property type="protein sequence ID" value="MCA9381822.1"/>
    <property type="molecule type" value="Genomic_DNA"/>
</dbReference>
<evidence type="ECO:0000313" key="2">
    <source>
        <dbReference type="EMBL" id="MCA9381822.1"/>
    </source>
</evidence>
<gene>
    <name evidence="2" type="ORF">KC660_00245</name>
</gene>
<dbReference type="Pfam" id="PF08308">
    <property type="entry name" value="PEGA"/>
    <property type="match status" value="1"/>
</dbReference>
<evidence type="ECO:0000313" key="3">
    <source>
        <dbReference type="Proteomes" id="UP000782843"/>
    </source>
</evidence>
<evidence type="ECO:0000259" key="1">
    <source>
        <dbReference type="Pfam" id="PF08308"/>
    </source>
</evidence>